<protein>
    <recommendedName>
        <fullName evidence="2">2EXR domain-containing protein</fullName>
    </recommendedName>
</protein>
<evidence type="ECO:0000259" key="2">
    <source>
        <dbReference type="Pfam" id="PF20150"/>
    </source>
</evidence>
<dbReference type="EMBL" id="CP090169">
    <property type="protein sequence ID" value="UJO19673.1"/>
    <property type="molecule type" value="Genomic_DNA"/>
</dbReference>
<evidence type="ECO:0000256" key="1">
    <source>
        <dbReference type="SAM" id="MobiDB-lite"/>
    </source>
</evidence>
<dbReference type="RefSeq" id="XP_047764039.1">
    <property type="nucleotide sequence ID" value="XM_047909192.1"/>
</dbReference>
<dbReference type="KEGG" id="ffu:CLAFUR5_10044"/>
<dbReference type="InterPro" id="IPR038883">
    <property type="entry name" value="AN11006-like"/>
</dbReference>
<dbReference type="PANTHER" id="PTHR42085">
    <property type="entry name" value="F-BOX DOMAIN-CONTAINING PROTEIN"/>
    <property type="match status" value="1"/>
</dbReference>
<evidence type="ECO:0000313" key="4">
    <source>
        <dbReference type="Proteomes" id="UP000756132"/>
    </source>
</evidence>
<organism evidence="3 4">
    <name type="scientific">Passalora fulva</name>
    <name type="common">Tomato leaf mold</name>
    <name type="synonym">Cladosporium fulvum</name>
    <dbReference type="NCBI Taxonomy" id="5499"/>
    <lineage>
        <taxon>Eukaryota</taxon>
        <taxon>Fungi</taxon>
        <taxon>Dikarya</taxon>
        <taxon>Ascomycota</taxon>
        <taxon>Pezizomycotina</taxon>
        <taxon>Dothideomycetes</taxon>
        <taxon>Dothideomycetidae</taxon>
        <taxon>Mycosphaerellales</taxon>
        <taxon>Mycosphaerellaceae</taxon>
        <taxon>Fulvia</taxon>
    </lineage>
</organism>
<sequence length="352" mass="39734">MSTATALVKRRRRLQHARAATASMATTTNFYHSLTASLDNTLSRIAPTTTSSASTKGKTSFLDLPAELRVQIYELVLPEARTIRAQKPFGIIRMPHLLMASKLIRNEALPVYYQLNTFQVDLFMDQFLSAARWIAGRVQEMGGKAMRKVVFAISCPQWETVPKIVPMLELIWNRSLALDVASVVARNEVARETHRDGPFQIAASYSAGYMQAGIEAAAVQAERIGANGGSMVEVVDAAAAALGHMASLSNDRRFALKTRKYNLYQKLARWRAEYYKHCESPPLPEESHEKLYRRMCQRWAPKPMVLRRERSTKTREGSLNEHQREQHAEIYQTLCRGNSKTATASDRFSRRG</sequence>
<feature type="compositionally biased region" description="Basic and acidic residues" evidence="1">
    <location>
        <begin position="307"/>
        <end position="328"/>
    </location>
</feature>
<dbReference type="InterPro" id="IPR045518">
    <property type="entry name" value="2EXR"/>
</dbReference>
<dbReference type="GeneID" id="71989922"/>
<dbReference type="Proteomes" id="UP000756132">
    <property type="component" value="Chromosome 7"/>
</dbReference>
<dbReference type="AlphaFoldDB" id="A0A9Q8URE7"/>
<dbReference type="Pfam" id="PF20150">
    <property type="entry name" value="2EXR"/>
    <property type="match status" value="1"/>
</dbReference>
<reference evidence="3" key="1">
    <citation type="submission" date="2021-12" db="EMBL/GenBank/DDBJ databases">
        <authorList>
            <person name="Zaccaron A."/>
            <person name="Stergiopoulos I."/>
        </authorList>
    </citation>
    <scope>NUCLEOTIDE SEQUENCE</scope>
    <source>
        <strain evidence="3">Race5_Kim</strain>
    </source>
</reference>
<name>A0A9Q8URE7_PASFU</name>
<dbReference type="PANTHER" id="PTHR42085:SF2">
    <property type="entry name" value="F-BOX DOMAIN-CONTAINING PROTEIN"/>
    <property type="match status" value="1"/>
</dbReference>
<gene>
    <name evidence="3" type="ORF">CLAFUR5_10044</name>
</gene>
<reference evidence="3" key="2">
    <citation type="journal article" date="2022" name="Microb. Genom.">
        <title>A chromosome-scale genome assembly of the tomato pathogen Cladosporium fulvum reveals a compartmentalized genome architecture and the presence of a dispensable chromosome.</title>
        <authorList>
            <person name="Zaccaron A.Z."/>
            <person name="Chen L.H."/>
            <person name="Samaras A."/>
            <person name="Stergiopoulos I."/>
        </authorList>
    </citation>
    <scope>NUCLEOTIDE SEQUENCE</scope>
    <source>
        <strain evidence="3">Race5_Kim</strain>
    </source>
</reference>
<evidence type="ECO:0000313" key="3">
    <source>
        <dbReference type="EMBL" id="UJO19673.1"/>
    </source>
</evidence>
<dbReference type="OrthoDB" id="3646601at2759"/>
<feature type="region of interest" description="Disordered" evidence="1">
    <location>
        <begin position="307"/>
        <end position="352"/>
    </location>
</feature>
<accession>A0A9Q8URE7</accession>
<keyword evidence="4" id="KW-1185">Reference proteome</keyword>
<feature type="compositionally biased region" description="Polar residues" evidence="1">
    <location>
        <begin position="335"/>
        <end position="346"/>
    </location>
</feature>
<feature type="domain" description="2EXR" evidence="2">
    <location>
        <begin position="60"/>
        <end position="117"/>
    </location>
</feature>
<proteinExistence type="predicted"/>